<dbReference type="AlphaFoldDB" id="A0A814WSW2"/>
<dbReference type="EMBL" id="CAJOAZ010003793">
    <property type="protein sequence ID" value="CAF4028163.1"/>
    <property type="molecule type" value="Genomic_DNA"/>
</dbReference>
<proteinExistence type="predicted"/>
<sequence>MIASSNLLILFLVLNSVAGIHIQSIVNSPTSNILVNSEKAIMLQQIGTYASQLKEEIVYSIIPIKNACIESSSTNICAFATNEIYPNVVEVATTLPPRDTVSVLPRYDNKRVSNSIRNNVRKMLRIKRSIEFVEKQDSTVHLIDDQFYTTNDMQQSIKHSANVNLKTDKSDIVELLPTSSSIILKQIANNKIGFDFLTDNELKLFLSTVMSMIDKSYQITDLTESLRLFTELIMGQSIYILRSCVNGEKHSSASQLCIIIATLFLRPLITNNNTLSAYRLTPLPAMIGNEQFIYSNIPSIVVISTEDQSVMPLDTASNKNKCLFSIFTYCPEKMPFIQLKNIPCLSELLNDDKQLVTSCEVTRARKIQTGLINIETDIWLISVDSGPMHCQLQSNSGQYNGFIVINEPSIIHLPCHNAMICSDIKLTSSICTDRNVLIKSSPTAEYEQLLNIPWSLQAMNKQLLSTYQLTVKNSIKTILNDLKDNRLTLKTIIEEVGAIALCAIFICLALFIVYFVYWLKRMMENRIEPIENNVDDLVYIQASHIKTEIC</sequence>
<dbReference type="EMBL" id="CAJOBB010003672">
    <property type="protein sequence ID" value="CAF4052556.1"/>
    <property type="molecule type" value="Genomic_DNA"/>
</dbReference>
<evidence type="ECO:0000256" key="1">
    <source>
        <dbReference type="SAM" id="Phobius"/>
    </source>
</evidence>
<dbReference type="EMBL" id="CAJNOE010001820">
    <property type="protein sequence ID" value="CAF1452439.1"/>
    <property type="molecule type" value="Genomic_DNA"/>
</dbReference>
<keyword evidence="1" id="KW-0472">Membrane</keyword>
<evidence type="ECO:0000313" key="7">
    <source>
        <dbReference type="EMBL" id="CAF1497010.1"/>
    </source>
</evidence>
<dbReference type="EMBL" id="CAJNON010001703">
    <property type="protein sequence ID" value="CAF1480598.1"/>
    <property type="molecule type" value="Genomic_DNA"/>
</dbReference>
<keyword evidence="1" id="KW-0812">Transmembrane</keyword>
<dbReference type="Proteomes" id="UP000663845">
    <property type="component" value="Unassembled WGS sequence"/>
</dbReference>
<keyword evidence="1" id="KW-1133">Transmembrane helix</keyword>
<dbReference type="EMBL" id="CAJNOG010000374">
    <property type="protein sequence ID" value="CAF1206326.1"/>
    <property type="molecule type" value="Genomic_DNA"/>
</dbReference>
<reference evidence="3" key="1">
    <citation type="submission" date="2021-02" db="EMBL/GenBank/DDBJ databases">
        <authorList>
            <person name="Nowell W R."/>
        </authorList>
    </citation>
    <scope>NUCLEOTIDE SEQUENCE</scope>
</reference>
<dbReference type="Proteomes" id="UP000663860">
    <property type="component" value="Unassembled WGS sequence"/>
</dbReference>
<evidence type="ECO:0000313" key="11">
    <source>
        <dbReference type="Proteomes" id="UP000663832"/>
    </source>
</evidence>
<gene>
    <name evidence="4" type="ORF">IZO911_LOCUS42445</name>
    <name evidence="3" type="ORF">JYZ213_LOCUS27203</name>
    <name evidence="9" type="ORF">KXQ929_LOCUS31634</name>
    <name evidence="10" type="ORF">OKA104_LOCUS37802</name>
    <name evidence="8" type="ORF">OXD698_LOCUS31134</name>
    <name evidence="5" type="ORF">QVE165_LOCUS40620</name>
    <name evidence="7" type="ORF">QVE165_LOCUS43248</name>
    <name evidence="6" type="ORF">VCS650_LOCUS41141</name>
</gene>
<evidence type="ECO:0000313" key="3">
    <source>
        <dbReference type="EMBL" id="CAF1206326.1"/>
    </source>
</evidence>
<feature type="transmembrane region" description="Helical" evidence="1">
    <location>
        <begin position="496"/>
        <end position="519"/>
    </location>
</feature>
<feature type="signal peptide" evidence="2">
    <location>
        <begin position="1"/>
        <end position="19"/>
    </location>
</feature>
<accession>A0A814WSW2</accession>
<evidence type="ECO:0008006" key="13">
    <source>
        <dbReference type="Google" id="ProtNLM"/>
    </source>
</evidence>
<dbReference type="Proteomes" id="UP000663881">
    <property type="component" value="Unassembled WGS sequence"/>
</dbReference>
<dbReference type="Proteomes" id="UP000663868">
    <property type="component" value="Unassembled WGS sequence"/>
</dbReference>
<keyword evidence="2" id="KW-0732">Signal</keyword>
<evidence type="ECO:0000256" key="2">
    <source>
        <dbReference type="SAM" id="SignalP"/>
    </source>
</evidence>
<comment type="caution">
    <text evidence="3">The sequence shown here is derived from an EMBL/GenBank/DDBJ whole genome shotgun (WGS) entry which is preliminary data.</text>
</comment>
<dbReference type="OrthoDB" id="9986776at2759"/>
<protein>
    <recommendedName>
        <fullName evidence="13">Envelope fusion protein</fullName>
    </recommendedName>
</protein>
<dbReference type="Proteomes" id="UP000663844">
    <property type="component" value="Unassembled WGS sequence"/>
</dbReference>
<evidence type="ECO:0000313" key="5">
    <source>
        <dbReference type="EMBL" id="CAF1456096.1"/>
    </source>
</evidence>
<organism evidence="3 12">
    <name type="scientific">Adineta steineri</name>
    <dbReference type="NCBI Taxonomy" id="433720"/>
    <lineage>
        <taxon>Eukaryota</taxon>
        <taxon>Metazoa</taxon>
        <taxon>Spiralia</taxon>
        <taxon>Gnathifera</taxon>
        <taxon>Rotifera</taxon>
        <taxon>Eurotatoria</taxon>
        <taxon>Bdelloidea</taxon>
        <taxon>Adinetida</taxon>
        <taxon>Adinetidae</taxon>
        <taxon>Adineta</taxon>
    </lineage>
</organism>
<dbReference type="Proteomes" id="UP000663891">
    <property type="component" value="Unassembled WGS sequence"/>
</dbReference>
<evidence type="ECO:0000313" key="6">
    <source>
        <dbReference type="EMBL" id="CAF1480598.1"/>
    </source>
</evidence>
<feature type="chain" id="PRO_5036226411" description="Envelope fusion protein" evidence="2">
    <location>
        <begin position="20"/>
        <end position="550"/>
    </location>
</feature>
<evidence type="ECO:0000313" key="4">
    <source>
        <dbReference type="EMBL" id="CAF1452439.1"/>
    </source>
</evidence>
<evidence type="ECO:0000313" key="10">
    <source>
        <dbReference type="EMBL" id="CAF4142009.1"/>
    </source>
</evidence>
<evidence type="ECO:0000313" key="8">
    <source>
        <dbReference type="EMBL" id="CAF4028163.1"/>
    </source>
</evidence>
<evidence type="ECO:0000313" key="12">
    <source>
        <dbReference type="Proteomes" id="UP000663845"/>
    </source>
</evidence>
<dbReference type="EMBL" id="CAJNOM010000470">
    <property type="protein sequence ID" value="CAF1456096.1"/>
    <property type="molecule type" value="Genomic_DNA"/>
</dbReference>
<dbReference type="EMBL" id="CAJNOM010000551">
    <property type="protein sequence ID" value="CAF1497010.1"/>
    <property type="molecule type" value="Genomic_DNA"/>
</dbReference>
<dbReference type="EMBL" id="CAJOAY010006491">
    <property type="protein sequence ID" value="CAF4142009.1"/>
    <property type="molecule type" value="Genomic_DNA"/>
</dbReference>
<evidence type="ECO:0000313" key="9">
    <source>
        <dbReference type="EMBL" id="CAF4052556.1"/>
    </source>
</evidence>
<dbReference type="Proteomes" id="UP000663832">
    <property type="component" value="Unassembled WGS sequence"/>
</dbReference>
<keyword evidence="11" id="KW-1185">Reference proteome</keyword>
<name>A0A814WSW2_9BILA</name>